<evidence type="ECO:0000313" key="1">
    <source>
        <dbReference type="EMBL" id="MBT0666135.1"/>
    </source>
</evidence>
<protein>
    <submittedName>
        <fullName evidence="1">Uncharacterized protein</fullName>
    </submittedName>
</protein>
<keyword evidence="2" id="KW-1185">Reference proteome</keyword>
<dbReference type="AlphaFoldDB" id="A0AAW4L8F5"/>
<comment type="caution">
    <text evidence="1">The sequence shown here is derived from an EMBL/GenBank/DDBJ whole genome shotgun (WGS) entry which is preliminary data.</text>
</comment>
<dbReference type="Proteomes" id="UP000811899">
    <property type="component" value="Unassembled WGS sequence"/>
</dbReference>
<name>A0AAW4L8F5_9BACT</name>
<organism evidence="1 2">
    <name type="scientific">Geoanaerobacter pelophilus</name>
    <dbReference type="NCBI Taxonomy" id="60036"/>
    <lineage>
        <taxon>Bacteria</taxon>
        <taxon>Pseudomonadati</taxon>
        <taxon>Thermodesulfobacteriota</taxon>
        <taxon>Desulfuromonadia</taxon>
        <taxon>Geobacterales</taxon>
        <taxon>Geobacteraceae</taxon>
        <taxon>Geoanaerobacter</taxon>
    </lineage>
</organism>
<proteinExistence type="predicted"/>
<evidence type="ECO:0000313" key="2">
    <source>
        <dbReference type="Proteomes" id="UP000811899"/>
    </source>
</evidence>
<sequence length="50" mass="5678">MKVAKQVKDALVANGATRRIFTELFIYCHITATMDCYTLTSIEISRINEP</sequence>
<accession>A0AAW4L8F5</accession>
<dbReference type="EMBL" id="JAHCVJ010000009">
    <property type="protein sequence ID" value="MBT0666135.1"/>
    <property type="molecule type" value="Genomic_DNA"/>
</dbReference>
<gene>
    <name evidence="1" type="ORF">KI809_17630</name>
</gene>
<dbReference type="RefSeq" id="WP_214172909.1">
    <property type="nucleotide sequence ID" value="NZ_JAHCVJ010000009.1"/>
</dbReference>
<reference evidence="1 2" key="1">
    <citation type="submission" date="2021-05" db="EMBL/GenBank/DDBJ databases">
        <title>The draft genome of Geobacter pelophilus DSM 12255.</title>
        <authorList>
            <person name="Xu Z."/>
            <person name="Masuda Y."/>
            <person name="Itoh H."/>
            <person name="Senoo K."/>
        </authorList>
    </citation>
    <scope>NUCLEOTIDE SEQUENCE [LARGE SCALE GENOMIC DNA]</scope>
    <source>
        <strain evidence="1 2">DSM 12255</strain>
    </source>
</reference>